<comment type="caution">
    <text evidence="7">The sequence shown here is derived from an EMBL/GenBank/DDBJ whole genome shotgun (WGS) entry which is preliminary data.</text>
</comment>
<keyword evidence="5" id="KW-0324">Glycolysis</keyword>
<evidence type="ECO:0000313" key="7">
    <source>
        <dbReference type="EMBL" id="CAL5223026.1"/>
    </source>
</evidence>
<dbReference type="Gene3D" id="3.40.720.10">
    <property type="entry name" value="Alkaline Phosphatase, subunit A"/>
    <property type="match status" value="1"/>
</dbReference>
<accession>A0ABP1FVF5</accession>
<dbReference type="InterPro" id="IPR006124">
    <property type="entry name" value="Metalloenzyme"/>
</dbReference>
<reference evidence="7 8" key="1">
    <citation type="submission" date="2024-06" db="EMBL/GenBank/DDBJ databases">
        <authorList>
            <person name="Kraege A."/>
            <person name="Thomma B."/>
        </authorList>
    </citation>
    <scope>NUCLEOTIDE SEQUENCE [LARGE SCALE GENOMIC DNA]</scope>
</reference>
<sequence>MSESIQISAKLVFVLIDGVGDVNSPKLGSKTPLHAAHTSYLAAISGAGLNGLLDPVEPGLACGSDTAHLSILGYEPRQYYKGRGAFESMGAGIEMWPGDIAFKCNFATLDTSTGIVASRRADRNFEDMGPTFCADLDGLSLPSFPHHTVTVRYATEHRCGVAVSGPDLSDSVSGTDPLKDGLPLQIVRPLDSSMEAKHTAALVNELSAEMCRILKQHPLNDDRAKAGKPVANIVLLRGCGSRIRVETFKHRHGMRACMIAPTKIIAGLGMSLGMQCLHVPGATGDYRTALHAKAEAAADALVNGATDMVFLHIKAVDDTGHDRLTALKVGFLSAIDLMLGQLIKRLHSASKSRAQCTFIAVTGDHSTPVEYGDHSHEPVPFTIAPIRDVAARLGEAHLSAIPLEPIANPGLGAEAHSLDNAMPYAQGSSASTAGKGFCEISSSNGALGRFPGRELMGIVKEYMHSYIP</sequence>
<dbReference type="Proteomes" id="UP001497392">
    <property type="component" value="Unassembled WGS sequence"/>
</dbReference>
<dbReference type="CDD" id="cd16011">
    <property type="entry name" value="iPGM_like"/>
    <property type="match status" value="1"/>
</dbReference>
<evidence type="ECO:0000256" key="3">
    <source>
        <dbReference type="ARBA" id="ARBA00004921"/>
    </source>
</evidence>
<gene>
    <name evidence="7" type="primary">g5481</name>
    <name evidence="7" type="ORF">VP750_LOCUS4685</name>
</gene>
<evidence type="ECO:0000256" key="5">
    <source>
        <dbReference type="ARBA" id="ARBA00023152"/>
    </source>
</evidence>
<protein>
    <submittedName>
        <fullName evidence="7">G5481 protein</fullName>
    </submittedName>
</protein>
<evidence type="ECO:0000259" key="6">
    <source>
        <dbReference type="Pfam" id="PF01676"/>
    </source>
</evidence>
<dbReference type="NCBIfam" id="TIGR00306">
    <property type="entry name" value="apgM"/>
    <property type="match status" value="1"/>
</dbReference>
<dbReference type="Pfam" id="PF01676">
    <property type="entry name" value="Metalloenzyme"/>
    <property type="match status" value="1"/>
</dbReference>
<dbReference type="InterPro" id="IPR004456">
    <property type="entry name" value="Pglycerate_mutase_ApgM"/>
</dbReference>
<dbReference type="PANTHER" id="PTHR31209:SF0">
    <property type="entry name" value="METALLOENZYME DOMAIN-CONTAINING PROTEIN"/>
    <property type="match status" value="1"/>
</dbReference>
<evidence type="ECO:0000256" key="2">
    <source>
        <dbReference type="ARBA" id="ARBA00002315"/>
    </source>
</evidence>
<organism evidence="7 8">
    <name type="scientific">Coccomyxa viridis</name>
    <dbReference type="NCBI Taxonomy" id="1274662"/>
    <lineage>
        <taxon>Eukaryota</taxon>
        <taxon>Viridiplantae</taxon>
        <taxon>Chlorophyta</taxon>
        <taxon>core chlorophytes</taxon>
        <taxon>Trebouxiophyceae</taxon>
        <taxon>Trebouxiophyceae incertae sedis</taxon>
        <taxon>Coccomyxaceae</taxon>
        <taxon>Coccomyxa</taxon>
    </lineage>
</organism>
<feature type="domain" description="Metalloenzyme" evidence="6">
    <location>
        <begin position="10"/>
        <end position="384"/>
    </location>
</feature>
<comment type="catalytic activity">
    <reaction evidence="1">
        <text>(2R)-2-phosphoglycerate = (2R)-3-phosphoglycerate</text>
        <dbReference type="Rhea" id="RHEA:15901"/>
        <dbReference type="ChEBI" id="CHEBI:58272"/>
        <dbReference type="ChEBI" id="CHEBI:58289"/>
        <dbReference type="EC" id="5.4.2.12"/>
    </reaction>
</comment>
<keyword evidence="8" id="KW-1185">Reference proteome</keyword>
<comment type="similarity">
    <text evidence="4">Belongs to the BPG-independent phosphoglycerate mutase family. A-PGAM subfamily.</text>
</comment>
<dbReference type="InterPro" id="IPR017850">
    <property type="entry name" value="Alkaline_phosphatase_core_sf"/>
</dbReference>
<dbReference type="PANTHER" id="PTHR31209">
    <property type="entry name" value="COFACTOR-INDEPENDENT PHOSPHOGLYCERATE MUTASE"/>
    <property type="match status" value="1"/>
</dbReference>
<proteinExistence type="inferred from homology"/>
<evidence type="ECO:0000313" key="8">
    <source>
        <dbReference type="Proteomes" id="UP001497392"/>
    </source>
</evidence>
<dbReference type="PIRSF" id="PIRSF006392">
    <property type="entry name" value="IPGAM_arch"/>
    <property type="match status" value="1"/>
</dbReference>
<comment type="pathway">
    <text evidence="3">Carbohydrate degradation.</text>
</comment>
<dbReference type="EMBL" id="CAXHTA020000007">
    <property type="protein sequence ID" value="CAL5223026.1"/>
    <property type="molecule type" value="Genomic_DNA"/>
</dbReference>
<evidence type="ECO:0000256" key="4">
    <source>
        <dbReference type="ARBA" id="ARBA00005524"/>
    </source>
</evidence>
<dbReference type="InterPro" id="IPR042253">
    <property type="entry name" value="Pglycerate_mutase_ApgM_sf"/>
</dbReference>
<dbReference type="SUPFAM" id="SSF53649">
    <property type="entry name" value="Alkaline phosphatase-like"/>
    <property type="match status" value="1"/>
</dbReference>
<dbReference type="Gene3D" id="3.30.70.2130">
    <property type="entry name" value="Metalloenzyme domain"/>
    <property type="match status" value="1"/>
</dbReference>
<dbReference type="Pfam" id="PF10143">
    <property type="entry name" value="PhosphMutase"/>
    <property type="match status" value="1"/>
</dbReference>
<name>A0ABP1FVF5_9CHLO</name>
<evidence type="ECO:0000256" key="1">
    <source>
        <dbReference type="ARBA" id="ARBA00000370"/>
    </source>
</evidence>
<comment type="function">
    <text evidence="2">Catalyzes the interconversion of 2-phosphoglycerate and 3-phosphoglycerate.</text>
</comment>